<dbReference type="Proteomes" id="UP000599109">
    <property type="component" value="Unassembled WGS sequence"/>
</dbReference>
<protein>
    <submittedName>
        <fullName evidence="1">Uncharacterized protein</fullName>
    </submittedName>
</protein>
<evidence type="ECO:0000313" key="1">
    <source>
        <dbReference type="EMBL" id="MBL0392783.1"/>
    </source>
</evidence>
<reference evidence="1 2" key="1">
    <citation type="journal article" date="2017" name="Int. J. Syst. Evol. Microbiol.">
        <title>Ramlibacter monticola sp. nov., isolated from forest soil.</title>
        <authorList>
            <person name="Chaudhary D.K."/>
            <person name="Kim J."/>
        </authorList>
    </citation>
    <scope>NUCLEOTIDE SEQUENCE [LARGE SCALE GENOMIC DNA]</scope>
    <source>
        <strain evidence="1 2">KACC 19175</strain>
    </source>
</reference>
<sequence>MAAALACAAAMARPASHLLETPSHAVRLEVSEELRAVPGPEGDMLTAHLELPSGTPLASTDWIADASQVRVVIRPLAPGTRSRAEGLLDRALPTRSEQEPGRPWFVRRTLEGIGVYRLATQDAWTFEGSDGAVVAVHMPGTPIHRTHLASRRYGEHLEVVYHYGREHTDIRAMDAFVLTHLRAHVLSVARTRR</sequence>
<dbReference type="RefSeq" id="WP_201675453.1">
    <property type="nucleotide sequence ID" value="NZ_JAEQNE010000004.1"/>
</dbReference>
<dbReference type="AlphaFoldDB" id="A0A936Z0C4"/>
<accession>A0A936Z0C4</accession>
<gene>
    <name evidence="1" type="ORF">JJ685_16725</name>
</gene>
<evidence type="ECO:0000313" key="2">
    <source>
        <dbReference type="Proteomes" id="UP000599109"/>
    </source>
</evidence>
<name>A0A936Z0C4_9BURK</name>
<organism evidence="1 2">
    <name type="scientific">Ramlibacter monticola</name>
    <dbReference type="NCBI Taxonomy" id="1926872"/>
    <lineage>
        <taxon>Bacteria</taxon>
        <taxon>Pseudomonadati</taxon>
        <taxon>Pseudomonadota</taxon>
        <taxon>Betaproteobacteria</taxon>
        <taxon>Burkholderiales</taxon>
        <taxon>Comamonadaceae</taxon>
        <taxon>Ramlibacter</taxon>
    </lineage>
</organism>
<comment type="caution">
    <text evidence="1">The sequence shown here is derived from an EMBL/GenBank/DDBJ whole genome shotgun (WGS) entry which is preliminary data.</text>
</comment>
<proteinExistence type="predicted"/>
<dbReference type="EMBL" id="JAEQNE010000004">
    <property type="protein sequence ID" value="MBL0392783.1"/>
    <property type="molecule type" value="Genomic_DNA"/>
</dbReference>
<keyword evidence="2" id="KW-1185">Reference proteome</keyword>